<protein>
    <submittedName>
        <fullName evidence="2">Uncharacterized protein</fullName>
    </submittedName>
</protein>
<name>A0A5C2S1C9_9APHY</name>
<feature type="region of interest" description="Disordered" evidence="1">
    <location>
        <begin position="39"/>
        <end position="59"/>
    </location>
</feature>
<evidence type="ECO:0000313" key="3">
    <source>
        <dbReference type="Proteomes" id="UP000313359"/>
    </source>
</evidence>
<keyword evidence="3" id="KW-1185">Reference proteome</keyword>
<proteinExistence type="predicted"/>
<dbReference type="EMBL" id="ML122282">
    <property type="protein sequence ID" value="RPD57222.1"/>
    <property type="molecule type" value="Genomic_DNA"/>
</dbReference>
<evidence type="ECO:0000256" key="1">
    <source>
        <dbReference type="SAM" id="MobiDB-lite"/>
    </source>
</evidence>
<reference evidence="2" key="1">
    <citation type="journal article" date="2018" name="Genome Biol. Evol.">
        <title>Genomics and development of Lentinus tigrinus, a white-rot wood-decaying mushroom with dimorphic fruiting bodies.</title>
        <authorList>
            <person name="Wu B."/>
            <person name="Xu Z."/>
            <person name="Knudson A."/>
            <person name="Carlson A."/>
            <person name="Chen N."/>
            <person name="Kovaka S."/>
            <person name="LaButti K."/>
            <person name="Lipzen A."/>
            <person name="Pennachio C."/>
            <person name="Riley R."/>
            <person name="Schakwitz W."/>
            <person name="Umezawa K."/>
            <person name="Ohm R.A."/>
            <person name="Grigoriev I.V."/>
            <person name="Nagy L.G."/>
            <person name="Gibbons J."/>
            <person name="Hibbett D."/>
        </authorList>
    </citation>
    <scope>NUCLEOTIDE SEQUENCE [LARGE SCALE GENOMIC DNA]</scope>
    <source>
        <strain evidence="2">ALCF2SS1-6</strain>
    </source>
</reference>
<accession>A0A5C2S1C9</accession>
<gene>
    <name evidence="2" type="ORF">L227DRAFT_578130</name>
</gene>
<sequence>MLELRMIVAVHALHAATWETVETGFKDCFTAAQPELSEVTIEQGPQGRAQSRSLDLVQP</sequence>
<dbReference type="Proteomes" id="UP000313359">
    <property type="component" value="Unassembled WGS sequence"/>
</dbReference>
<evidence type="ECO:0000313" key="2">
    <source>
        <dbReference type="EMBL" id="RPD57222.1"/>
    </source>
</evidence>
<dbReference type="AlphaFoldDB" id="A0A5C2S1C9"/>
<organism evidence="2 3">
    <name type="scientific">Lentinus tigrinus ALCF2SS1-6</name>
    <dbReference type="NCBI Taxonomy" id="1328759"/>
    <lineage>
        <taxon>Eukaryota</taxon>
        <taxon>Fungi</taxon>
        <taxon>Dikarya</taxon>
        <taxon>Basidiomycota</taxon>
        <taxon>Agaricomycotina</taxon>
        <taxon>Agaricomycetes</taxon>
        <taxon>Polyporales</taxon>
        <taxon>Polyporaceae</taxon>
        <taxon>Lentinus</taxon>
    </lineage>
</organism>